<evidence type="ECO:0000256" key="1">
    <source>
        <dbReference type="SAM" id="MobiDB-lite"/>
    </source>
</evidence>
<dbReference type="AlphaFoldDB" id="A0A6A4GD96"/>
<organism evidence="2 3">
    <name type="scientific">Gymnopus androsaceus JB14</name>
    <dbReference type="NCBI Taxonomy" id="1447944"/>
    <lineage>
        <taxon>Eukaryota</taxon>
        <taxon>Fungi</taxon>
        <taxon>Dikarya</taxon>
        <taxon>Basidiomycota</taxon>
        <taxon>Agaricomycotina</taxon>
        <taxon>Agaricomycetes</taxon>
        <taxon>Agaricomycetidae</taxon>
        <taxon>Agaricales</taxon>
        <taxon>Marasmiineae</taxon>
        <taxon>Omphalotaceae</taxon>
        <taxon>Gymnopus</taxon>
    </lineage>
</organism>
<dbReference type="EMBL" id="ML770519">
    <property type="protein sequence ID" value="KAE9383373.1"/>
    <property type="molecule type" value="Genomic_DNA"/>
</dbReference>
<reference evidence="2" key="1">
    <citation type="journal article" date="2019" name="Environ. Microbiol.">
        <title>Fungal ecological strategies reflected in gene transcription - a case study of two litter decomposers.</title>
        <authorList>
            <person name="Barbi F."/>
            <person name="Kohler A."/>
            <person name="Barry K."/>
            <person name="Baskaran P."/>
            <person name="Daum C."/>
            <person name="Fauchery L."/>
            <person name="Ihrmark K."/>
            <person name="Kuo A."/>
            <person name="LaButti K."/>
            <person name="Lipzen A."/>
            <person name="Morin E."/>
            <person name="Grigoriev I.V."/>
            <person name="Henrissat B."/>
            <person name="Lindahl B."/>
            <person name="Martin F."/>
        </authorList>
    </citation>
    <scope>NUCLEOTIDE SEQUENCE</scope>
    <source>
        <strain evidence="2">JB14</strain>
    </source>
</reference>
<feature type="region of interest" description="Disordered" evidence="1">
    <location>
        <begin position="295"/>
        <end position="319"/>
    </location>
</feature>
<keyword evidence="3" id="KW-1185">Reference proteome</keyword>
<dbReference type="OrthoDB" id="3119458at2759"/>
<protein>
    <submittedName>
        <fullName evidence="2">Uncharacterized protein</fullName>
    </submittedName>
</protein>
<feature type="non-terminal residue" evidence="2">
    <location>
        <position position="1"/>
    </location>
</feature>
<feature type="compositionally biased region" description="Acidic residues" evidence="1">
    <location>
        <begin position="295"/>
        <end position="305"/>
    </location>
</feature>
<proteinExistence type="predicted"/>
<sequence>LDLFIFPHKSPHNRKISAFASSPLQKLSFHCPYTSTGFFMAADESMSLGLNKFSFGATQLTSLYVDDYSINNLWDFLRLTVIVREPRHDDSLLVPITVLLLEKLTIIPCYEELLVELDLFGLLTTPALTDLCLDFSESPYSDRTTLYSQVLIDFQKRCDCSLSTLSFLRADRLTNKDLLSLIGMCNFSLRSLTVIGKKIRPKTLLQKLGCKSKAKEALLPHLEFLRFQLDPGSSSDLKPSLLLDVVESRWADENLVRFNLNARLSKVQMDKIVEKLKTQLSFGIAYDLDDDDLAESDLEDSENDGTGDQPEKENSEESWLALEMTKADEKRLERLQSDGFQLLETTFFVKKASL</sequence>
<accession>A0A6A4GD96</accession>
<evidence type="ECO:0000313" key="2">
    <source>
        <dbReference type="EMBL" id="KAE9383373.1"/>
    </source>
</evidence>
<name>A0A6A4GD96_9AGAR</name>
<dbReference type="Proteomes" id="UP000799118">
    <property type="component" value="Unassembled WGS sequence"/>
</dbReference>
<gene>
    <name evidence="2" type="ORF">BT96DRAFT_951408</name>
</gene>
<evidence type="ECO:0000313" key="3">
    <source>
        <dbReference type="Proteomes" id="UP000799118"/>
    </source>
</evidence>